<comment type="caution">
    <text evidence="2">The sequence shown here is derived from an EMBL/GenBank/DDBJ whole genome shotgun (WGS) entry which is preliminary data.</text>
</comment>
<sequence length="579" mass="62307">MARLSAGAIRWVHQSVRFVLLTSLLLTSTFTALTTAPQRAGASDEITEAINTINTYRTWLGLPPMSRNPALEAAATAHARYYQANAGDSSMSGMGLHAETPGHPGFTGADMQDRAKAQGYSGSVNENIGMSGSPMASLDWFIGTINHRLTLIDPRYTDIGIGAINDGGSRIEVVDVGAPTWSDTASPDWVAWPPDGTSGVGLSFSGEAPNPFPGASYPVGYPITLKYHGAGTVSFDSATLAANGQNVPVIAATGSGWLTQRTYMIAATQPLQPDTAYTITVQGSANGNGFTRTWSFRTEKAATERLASSAPLNVNDLPPGVATTDPAIQRAWWVADYPVLTHSAQRSWLWGPDVFSDQQEPFAEASGGKRQVDYFDKGRMEITNPDGDRSSEWFVTSGLLVHDMILGAAQTGESTFEQAKPAEVELAGDPLSVNPDAPTYASLNHLAAVADGRRAANRHGQGVQETLDRAGNVGTDPSLGGYTTLAGYDDVTGHNIAGVFSDWMATRDYDPLYVIGRPLAEPYWVRTRVAGIEEWVLVQAFERRVLTFNPANTPEWRIEMGNAGRHYYEWRYKKAPPGS</sequence>
<dbReference type="RefSeq" id="WP_008477191.1">
    <property type="nucleotide sequence ID" value="NZ_CAGS01000178.1"/>
</dbReference>
<protein>
    <submittedName>
        <fullName evidence="2">SCP-like extracellular</fullName>
    </submittedName>
</protein>
<dbReference type="EMBL" id="CAGS01000178">
    <property type="protein sequence ID" value="CCF83685.1"/>
    <property type="molecule type" value="Genomic_DNA"/>
</dbReference>
<dbReference type="Pfam" id="PF00188">
    <property type="entry name" value="CAP"/>
    <property type="match status" value="1"/>
</dbReference>
<keyword evidence="3" id="KW-1185">Reference proteome</keyword>
<dbReference type="AlphaFoldDB" id="I4EG73"/>
<accession>I4EG73</accession>
<name>I4EG73_9BACT</name>
<dbReference type="Gene3D" id="3.40.33.10">
    <property type="entry name" value="CAP"/>
    <property type="match status" value="1"/>
</dbReference>
<organism evidence="2 3">
    <name type="scientific">Nitrolancea hollandica Lb</name>
    <dbReference type="NCBI Taxonomy" id="1129897"/>
    <lineage>
        <taxon>Bacteria</taxon>
        <taxon>Pseudomonadati</taxon>
        <taxon>Thermomicrobiota</taxon>
        <taxon>Thermomicrobia</taxon>
        <taxon>Sphaerobacterales</taxon>
        <taxon>Sphaerobacterineae</taxon>
        <taxon>Sphaerobacteraceae</taxon>
        <taxon>Nitrolancea</taxon>
    </lineage>
</organism>
<evidence type="ECO:0000313" key="2">
    <source>
        <dbReference type="EMBL" id="CCF83685.1"/>
    </source>
</evidence>
<feature type="domain" description="SCP" evidence="1">
    <location>
        <begin position="51"/>
        <end position="169"/>
    </location>
</feature>
<dbReference type="Proteomes" id="UP000004221">
    <property type="component" value="Unassembled WGS sequence"/>
</dbReference>
<dbReference type="InterPro" id="IPR035940">
    <property type="entry name" value="CAP_sf"/>
</dbReference>
<evidence type="ECO:0000259" key="1">
    <source>
        <dbReference type="Pfam" id="PF00188"/>
    </source>
</evidence>
<evidence type="ECO:0000313" key="3">
    <source>
        <dbReference type="Proteomes" id="UP000004221"/>
    </source>
</evidence>
<gene>
    <name evidence="2" type="ORF">NITHO_2590003</name>
</gene>
<dbReference type="OrthoDB" id="2690110at2"/>
<dbReference type="PANTHER" id="PTHR31157">
    <property type="entry name" value="SCP DOMAIN-CONTAINING PROTEIN"/>
    <property type="match status" value="1"/>
</dbReference>
<dbReference type="InterPro" id="IPR014044">
    <property type="entry name" value="CAP_dom"/>
</dbReference>
<dbReference type="SUPFAM" id="SSF55797">
    <property type="entry name" value="PR-1-like"/>
    <property type="match status" value="1"/>
</dbReference>
<reference evidence="2 3" key="1">
    <citation type="journal article" date="2012" name="ISME J.">
        <title>Nitrification expanded: discovery, physiology and genomics of a nitrite-oxidizing bacterium from the phylum Chloroflexi.</title>
        <authorList>
            <person name="Sorokin D.Y."/>
            <person name="Lucker S."/>
            <person name="Vejmelkova D."/>
            <person name="Kostrikina N.A."/>
            <person name="Kleerebezem R."/>
            <person name="Rijpstra W.I."/>
            <person name="Damste J.S."/>
            <person name="Le Paslier D."/>
            <person name="Muyzer G."/>
            <person name="Wagner M."/>
            <person name="van Loosdrecht M.C."/>
            <person name="Daims H."/>
        </authorList>
    </citation>
    <scope>NUCLEOTIDE SEQUENCE [LARGE SCALE GENOMIC DNA]</scope>
    <source>
        <strain evidence="3">none</strain>
    </source>
</reference>
<proteinExistence type="predicted"/>
<dbReference type="PANTHER" id="PTHR31157:SF1">
    <property type="entry name" value="SCP DOMAIN-CONTAINING PROTEIN"/>
    <property type="match status" value="1"/>
</dbReference>